<reference evidence="1 2" key="1">
    <citation type="submission" date="2016-11" db="EMBL/GenBank/DDBJ databases">
        <title>The macronuclear genome of Stentor coeruleus: a giant cell with tiny introns.</title>
        <authorList>
            <person name="Slabodnick M."/>
            <person name="Ruby J.G."/>
            <person name="Reiff S.B."/>
            <person name="Swart E.C."/>
            <person name="Gosai S."/>
            <person name="Prabakaran S."/>
            <person name="Witkowska E."/>
            <person name="Larue G.E."/>
            <person name="Fisher S."/>
            <person name="Freeman R.M."/>
            <person name="Gunawardena J."/>
            <person name="Chu W."/>
            <person name="Stover N.A."/>
            <person name="Gregory B.D."/>
            <person name="Nowacki M."/>
            <person name="Derisi J."/>
            <person name="Roy S.W."/>
            <person name="Marshall W.F."/>
            <person name="Sood P."/>
        </authorList>
    </citation>
    <scope>NUCLEOTIDE SEQUENCE [LARGE SCALE GENOMIC DNA]</scope>
    <source>
        <strain evidence="1">WM001</strain>
    </source>
</reference>
<protein>
    <submittedName>
        <fullName evidence="1">Uncharacterized protein</fullName>
    </submittedName>
</protein>
<evidence type="ECO:0000313" key="1">
    <source>
        <dbReference type="EMBL" id="OMJ72430.1"/>
    </source>
</evidence>
<organism evidence="1 2">
    <name type="scientific">Stentor coeruleus</name>
    <dbReference type="NCBI Taxonomy" id="5963"/>
    <lineage>
        <taxon>Eukaryota</taxon>
        <taxon>Sar</taxon>
        <taxon>Alveolata</taxon>
        <taxon>Ciliophora</taxon>
        <taxon>Postciliodesmatophora</taxon>
        <taxon>Heterotrichea</taxon>
        <taxon>Heterotrichida</taxon>
        <taxon>Stentoridae</taxon>
        <taxon>Stentor</taxon>
    </lineage>
</organism>
<proteinExistence type="predicted"/>
<dbReference type="Pfam" id="PF05676">
    <property type="entry name" value="NDUF_B7"/>
    <property type="match status" value="1"/>
</dbReference>
<accession>A0A1R2B744</accession>
<sequence>MEEDYQVFSEDIKKKIIAFGISYKWRDSCVNDLISWEVCKKDNPYFGFYQCSDIQKAWEKCEIEREKKIISTPYFRQVPEEKRRLSF</sequence>
<dbReference type="EMBL" id="MPUH01000902">
    <property type="protein sequence ID" value="OMJ72430.1"/>
    <property type="molecule type" value="Genomic_DNA"/>
</dbReference>
<dbReference type="InterPro" id="IPR008698">
    <property type="entry name" value="NDUB7"/>
</dbReference>
<dbReference type="AlphaFoldDB" id="A0A1R2B744"/>
<dbReference type="Proteomes" id="UP000187209">
    <property type="component" value="Unassembled WGS sequence"/>
</dbReference>
<dbReference type="GO" id="GO:0005739">
    <property type="term" value="C:mitochondrion"/>
    <property type="evidence" value="ECO:0007669"/>
    <property type="project" value="InterPro"/>
</dbReference>
<comment type="caution">
    <text evidence="1">The sequence shown here is derived from an EMBL/GenBank/DDBJ whole genome shotgun (WGS) entry which is preliminary data.</text>
</comment>
<name>A0A1R2B744_9CILI</name>
<gene>
    <name evidence="1" type="ORF">SteCoe_29134</name>
</gene>
<evidence type="ECO:0000313" key="2">
    <source>
        <dbReference type="Proteomes" id="UP000187209"/>
    </source>
</evidence>
<keyword evidence="2" id="KW-1185">Reference proteome</keyword>